<dbReference type="InterPro" id="IPR011060">
    <property type="entry name" value="RibuloseP-bd_barrel"/>
</dbReference>
<reference evidence="10 11" key="1">
    <citation type="journal article" date="2011" name="J. Bacteriol.">
        <title>Genome sequence of 'Pedosphaera parvula' Ellin514, an aerobic Verrucomicrobial isolate from pasture soil.</title>
        <authorList>
            <person name="Kant R."/>
            <person name="van Passel M.W."/>
            <person name="Sangwan P."/>
            <person name="Palva A."/>
            <person name="Lucas S."/>
            <person name="Copeland A."/>
            <person name="Lapidus A."/>
            <person name="Glavina Del Rio T."/>
            <person name="Dalin E."/>
            <person name="Tice H."/>
            <person name="Bruce D."/>
            <person name="Goodwin L."/>
            <person name="Pitluck S."/>
            <person name="Chertkov O."/>
            <person name="Larimer F.W."/>
            <person name="Land M.L."/>
            <person name="Hauser L."/>
            <person name="Brettin T.S."/>
            <person name="Detter J.C."/>
            <person name="Han S."/>
            <person name="de Vos W.M."/>
            <person name="Janssen P.H."/>
            <person name="Smidt H."/>
        </authorList>
    </citation>
    <scope>NUCLEOTIDE SEQUENCE [LARGE SCALE GENOMIC DNA]</scope>
    <source>
        <strain evidence="10 11">Ellin514</strain>
    </source>
</reference>
<dbReference type="GO" id="GO:0004640">
    <property type="term" value="F:phosphoribosylanthranilate isomerase activity"/>
    <property type="evidence" value="ECO:0007669"/>
    <property type="project" value="TreeGrafter"/>
</dbReference>
<dbReference type="AlphaFoldDB" id="B9XRY4"/>
<dbReference type="Pfam" id="PF00218">
    <property type="entry name" value="IGPS"/>
    <property type="match status" value="1"/>
</dbReference>
<dbReference type="GO" id="GO:0000162">
    <property type="term" value="P:L-tryptophan biosynthetic process"/>
    <property type="evidence" value="ECO:0007669"/>
    <property type="project" value="UniProtKB-UniRule"/>
</dbReference>
<evidence type="ECO:0000256" key="6">
    <source>
        <dbReference type="ARBA" id="ARBA00023141"/>
    </source>
</evidence>
<dbReference type="EC" id="4.1.1.48" evidence="8"/>
<comment type="caution">
    <text evidence="10">The sequence shown here is derived from an EMBL/GenBank/DDBJ whole genome shotgun (WGS) entry which is preliminary data.</text>
</comment>
<evidence type="ECO:0000256" key="1">
    <source>
        <dbReference type="ARBA" id="ARBA00001633"/>
    </source>
</evidence>
<evidence type="ECO:0000256" key="4">
    <source>
        <dbReference type="ARBA" id="ARBA00022793"/>
    </source>
</evidence>
<evidence type="ECO:0000256" key="2">
    <source>
        <dbReference type="ARBA" id="ARBA00004696"/>
    </source>
</evidence>
<proteinExistence type="inferred from homology"/>
<keyword evidence="11" id="KW-1185">Reference proteome</keyword>
<dbReference type="OrthoDB" id="9804217at2"/>
<keyword evidence="6 8" id="KW-0057">Aromatic amino acid biosynthesis</keyword>
<accession>B9XRY4</accession>
<protein>
    <recommendedName>
        <fullName evidence="8">Indole-3-glycerol phosphate synthase</fullName>
        <shortName evidence="8">IGPS</shortName>
        <ecNumber evidence="8">4.1.1.48</ecNumber>
    </recommendedName>
</protein>
<keyword evidence="4 8" id="KW-0210">Decarboxylase</keyword>
<dbReference type="InterPro" id="IPR013785">
    <property type="entry name" value="Aldolase_TIM"/>
</dbReference>
<sequence length="267" mass="28724">MNILDTIVEQKQVEIARLPKRNILADDLKAALQARGGARDFAGALRKPKLGKVALIAEVKKASPSAGVICKDFDPVRIAKAYEAAGASCLSVLTDEKFFQGSLEYLKQIREVVKLPLLRKDFIIDERQILEAIEWGADAILLIVAILSDAQLKHFHELATQAGLTALVEVHDEVELDRALAAGAIVVGVNNRDLKIFKVDLGTTERLAAKLRSATGGQSKLLVAESGIHTRADVERLEKCGSGAILVGESLVKHGDIKGKAAELLGV</sequence>
<comment type="catalytic activity">
    <reaction evidence="1 8">
        <text>1-(2-carboxyphenylamino)-1-deoxy-D-ribulose 5-phosphate + H(+) = (1S,2R)-1-C-(indol-3-yl)glycerol 3-phosphate + CO2 + H2O</text>
        <dbReference type="Rhea" id="RHEA:23476"/>
        <dbReference type="ChEBI" id="CHEBI:15377"/>
        <dbReference type="ChEBI" id="CHEBI:15378"/>
        <dbReference type="ChEBI" id="CHEBI:16526"/>
        <dbReference type="ChEBI" id="CHEBI:58613"/>
        <dbReference type="ChEBI" id="CHEBI:58866"/>
        <dbReference type="EC" id="4.1.1.48"/>
    </reaction>
</comment>
<dbReference type="Proteomes" id="UP000003688">
    <property type="component" value="Unassembled WGS sequence"/>
</dbReference>
<evidence type="ECO:0000313" key="10">
    <source>
        <dbReference type="EMBL" id="EEF57395.1"/>
    </source>
</evidence>
<dbReference type="FunFam" id="3.20.20.70:FF:000024">
    <property type="entry name" value="Indole-3-glycerol phosphate synthase"/>
    <property type="match status" value="1"/>
</dbReference>
<dbReference type="CDD" id="cd00331">
    <property type="entry name" value="IGPS"/>
    <property type="match status" value="1"/>
</dbReference>
<evidence type="ECO:0000256" key="5">
    <source>
        <dbReference type="ARBA" id="ARBA00022822"/>
    </source>
</evidence>
<dbReference type="STRING" id="320771.Cflav_PD0368"/>
<dbReference type="EMBL" id="ABOX02000070">
    <property type="protein sequence ID" value="EEF57395.1"/>
    <property type="molecule type" value="Genomic_DNA"/>
</dbReference>
<dbReference type="RefSeq" id="WP_007418567.1">
    <property type="nucleotide sequence ID" value="NZ_ABOX02000070.1"/>
</dbReference>
<keyword evidence="3 8" id="KW-0028">Amino-acid biosynthesis</keyword>
<evidence type="ECO:0000256" key="3">
    <source>
        <dbReference type="ARBA" id="ARBA00022605"/>
    </source>
</evidence>
<dbReference type="PROSITE" id="PS00614">
    <property type="entry name" value="IGPS"/>
    <property type="match status" value="1"/>
</dbReference>
<comment type="pathway">
    <text evidence="2 8">Amino-acid biosynthesis; L-tryptophan biosynthesis; L-tryptophan from chorismate: step 4/5.</text>
</comment>
<evidence type="ECO:0000313" key="11">
    <source>
        <dbReference type="Proteomes" id="UP000003688"/>
    </source>
</evidence>
<dbReference type="Gene3D" id="3.20.20.70">
    <property type="entry name" value="Aldolase class I"/>
    <property type="match status" value="1"/>
</dbReference>
<dbReference type="UniPathway" id="UPA00035">
    <property type="reaction ID" value="UER00043"/>
</dbReference>
<keyword evidence="5 8" id="KW-0822">Tryptophan biosynthesis</keyword>
<keyword evidence="7 8" id="KW-0456">Lyase</keyword>
<dbReference type="InterPro" id="IPR045186">
    <property type="entry name" value="Indole-3-glycerol_P_synth"/>
</dbReference>
<dbReference type="InterPro" id="IPR001468">
    <property type="entry name" value="Indole-3-GlycerolPSynthase_CS"/>
</dbReference>
<organism evidence="10 11">
    <name type="scientific">Pedosphaera parvula (strain Ellin514)</name>
    <dbReference type="NCBI Taxonomy" id="320771"/>
    <lineage>
        <taxon>Bacteria</taxon>
        <taxon>Pseudomonadati</taxon>
        <taxon>Verrucomicrobiota</taxon>
        <taxon>Pedosphaerae</taxon>
        <taxon>Pedosphaerales</taxon>
        <taxon>Pedosphaeraceae</taxon>
        <taxon>Pedosphaera</taxon>
    </lineage>
</organism>
<dbReference type="NCBIfam" id="NF001377">
    <property type="entry name" value="PRK00278.2-4"/>
    <property type="match status" value="1"/>
</dbReference>
<dbReference type="InterPro" id="IPR013798">
    <property type="entry name" value="Indole-3-glycerol_P_synth_dom"/>
</dbReference>
<dbReference type="HAMAP" id="MF_00134_B">
    <property type="entry name" value="IGPS_B"/>
    <property type="match status" value="1"/>
</dbReference>
<dbReference type="PANTHER" id="PTHR22854">
    <property type="entry name" value="TRYPTOPHAN BIOSYNTHESIS PROTEIN"/>
    <property type="match status" value="1"/>
</dbReference>
<feature type="domain" description="Indole-3-glycerol phosphate synthase" evidence="9">
    <location>
        <begin position="4"/>
        <end position="263"/>
    </location>
</feature>
<evidence type="ECO:0000256" key="8">
    <source>
        <dbReference type="HAMAP-Rule" id="MF_00134"/>
    </source>
</evidence>
<comment type="similarity">
    <text evidence="8">Belongs to the TrpC family.</text>
</comment>
<evidence type="ECO:0000259" key="9">
    <source>
        <dbReference type="Pfam" id="PF00218"/>
    </source>
</evidence>
<dbReference type="SUPFAM" id="SSF51366">
    <property type="entry name" value="Ribulose-phoshate binding barrel"/>
    <property type="match status" value="1"/>
</dbReference>
<gene>
    <name evidence="8" type="primary">trpC</name>
    <name evidence="10" type="ORF">Cflav_PD0368</name>
</gene>
<evidence type="ECO:0000256" key="7">
    <source>
        <dbReference type="ARBA" id="ARBA00023239"/>
    </source>
</evidence>
<name>B9XRY4_PEDPL</name>
<dbReference type="PANTHER" id="PTHR22854:SF2">
    <property type="entry name" value="INDOLE-3-GLYCEROL-PHOSPHATE SYNTHASE"/>
    <property type="match status" value="1"/>
</dbReference>
<dbReference type="GO" id="GO:0004425">
    <property type="term" value="F:indole-3-glycerol-phosphate synthase activity"/>
    <property type="evidence" value="ECO:0007669"/>
    <property type="project" value="UniProtKB-UniRule"/>
</dbReference>